<protein>
    <submittedName>
        <fullName evidence="3">Uncharacterized protein</fullName>
    </submittedName>
</protein>
<evidence type="ECO:0000313" key="4">
    <source>
        <dbReference type="Proteomes" id="UP000182658"/>
    </source>
</evidence>
<organism evidence="3 4">
    <name type="scientific">Coniochaeta ligniaria NRRL 30616</name>
    <dbReference type="NCBI Taxonomy" id="1408157"/>
    <lineage>
        <taxon>Eukaryota</taxon>
        <taxon>Fungi</taxon>
        <taxon>Dikarya</taxon>
        <taxon>Ascomycota</taxon>
        <taxon>Pezizomycotina</taxon>
        <taxon>Sordariomycetes</taxon>
        <taxon>Sordariomycetidae</taxon>
        <taxon>Coniochaetales</taxon>
        <taxon>Coniochaetaceae</taxon>
        <taxon>Coniochaeta</taxon>
    </lineage>
</organism>
<dbReference type="GO" id="GO:0006310">
    <property type="term" value="P:DNA recombination"/>
    <property type="evidence" value="ECO:0007669"/>
    <property type="project" value="UniProtKB-KW"/>
</dbReference>
<feature type="compositionally biased region" description="Basic and acidic residues" evidence="2">
    <location>
        <begin position="1039"/>
        <end position="1052"/>
    </location>
</feature>
<dbReference type="InterPro" id="IPR011010">
    <property type="entry name" value="DNA_brk_join_enz"/>
</dbReference>
<dbReference type="InParanoid" id="A0A1J7IQN3"/>
<dbReference type="PANTHER" id="PTHR37535:SF3">
    <property type="entry name" value="FLUG DOMAIN-CONTAINING PROTEIN"/>
    <property type="match status" value="1"/>
</dbReference>
<dbReference type="Gene3D" id="1.10.443.10">
    <property type="entry name" value="Intergrase catalytic core"/>
    <property type="match status" value="1"/>
</dbReference>
<dbReference type="GO" id="GO:0015074">
    <property type="term" value="P:DNA integration"/>
    <property type="evidence" value="ECO:0007669"/>
    <property type="project" value="InterPro"/>
</dbReference>
<accession>A0A1J7IQN3</accession>
<sequence length="1063" mass="122213">MSTGSTKQLSRLYKPLPEVPTSAPSNLNEPLSAAQRKKRAQRHAENEAARSPGKRLMERDDMDRRGKAIPSMSWLRHMETVMRLWCEFCQEKLYRDDGPNFFNDVGLLPDRKMLHQFLYWLADSSTGRLYIQSHQPSTMTETNQVQARTIDKHLGALSSAFQFFGPDREHPGKLFSEAHAWVMNDLTRELNLNRERKPVPTAHYSDVQRIIKAIWSFDSLSVFHNIDAMFHMTLLLNLLVDGGSRIGEFVARDLQSEEQGRYLKWVDIEFWMRPGNDESPVSIYAIITSKWLKNGISDPTKYKEFVIRLLPPHLVFQDSCRLILILALQRGIFRDFKNWGQLMSCQPRQDGSRIEIKPEFADEPIFTSVLGTVWKYSELSRIVQHLGRLAGFVHKVHLHLLRHGDAYLLETHYQSRALIDAHMGWTPGSQGYRHYISKRSTVDVQGMARKLPQVDLTHFSGLSLGACTDAPVNLPPEELLKIDDDPVYVKAKEDVDKFQIKWKGRFSSMADLRKAARSSDAEAKALLDEYEVLANRRASTWARQAEFRFRHFREKAMRELQTALPSISALDISSQRDDGPSRKSDNDESTVVAGIDDIPDDMDSEENISALKRTLGDISYQDATRLCVEAPSTDGISKQFHRQSGHLDVKYRRHRLFRSDLASQVGKIGRSFTCFYKFSHDYTELASIYDELTKSDAPEDFVMAKTIGLLNNEHHVKDLPAEWVSEEDPDLCLVCEEELQRETAPQHVLSCLKKHMKAENNRLWSEYLEDMSDECTWKTVKEGHCSVDLSTLTSEERHNHFFHHYVCARRRCNFDGCMNRFETVDETRQHAWDRHKILYYPSKKCFSFWCRICDKAIYLLPWDPAKQQHFESHTQQVRQLISQYGYNGVEIAKRRFVPGFCAFCVEDRTLQPEFRLAVKTATELPGHIRSHIRKLQATEPGSKFGCPCTDSNMCTYTELMTAEELQEHLQAVHYSNKLAAPSRHASGVSEEGAASQANQDDAPMLQMTKRNRVESRKDAQDGESNGEEWQDQPSKGRQSQHEESKVHDHTEFDGYGSSGSDSD</sequence>
<evidence type="ECO:0000313" key="3">
    <source>
        <dbReference type="EMBL" id="OIW29661.1"/>
    </source>
</evidence>
<keyword evidence="4" id="KW-1185">Reference proteome</keyword>
<evidence type="ECO:0000256" key="1">
    <source>
        <dbReference type="ARBA" id="ARBA00023172"/>
    </source>
</evidence>
<dbReference type="PANTHER" id="PTHR37535">
    <property type="entry name" value="FLUG DOMAIN PROTEIN"/>
    <property type="match status" value="1"/>
</dbReference>
<dbReference type="EMBL" id="KV875097">
    <property type="protein sequence ID" value="OIW29661.1"/>
    <property type="molecule type" value="Genomic_DNA"/>
</dbReference>
<dbReference type="Proteomes" id="UP000182658">
    <property type="component" value="Unassembled WGS sequence"/>
</dbReference>
<dbReference type="SUPFAM" id="SSF56349">
    <property type="entry name" value="DNA breaking-rejoining enzymes"/>
    <property type="match status" value="1"/>
</dbReference>
<dbReference type="Pfam" id="PF11917">
    <property type="entry name" value="DUF3435"/>
    <property type="match status" value="1"/>
</dbReference>
<feature type="region of interest" description="Disordered" evidence="2">
    <location>
        <begin position="982"/>
        <end position="1063"/>
    </location>
</feature>
<keyword evidence="1" id="KW-0233">DNA recombination</keyword>
<feature type="compositionally biased region" description="Low complexity" evidence="2">
    <location>
        <begin position="1053"/>
        <end position="1063"/>
    </location>
</feature>
<evidence type="ECO:0000256" key="2">
    <source>
        <dbReference type="SAM" id="MobiDB-lite"/>
    </source>
</evidence>
<name>A0A1J7IQN3_9PEZI</name>
<feature type="region of interest" description="Disordered" evidence="2">
    <location>
        <begin position="569"/>
        <end position="598"/>
    </location>
</feature>
<dbReference type="OrthoDB" id="3524732at2759"/>
<dbReference type="AlphaFoldDB" id="A0A1J7IQN3"/>
<feature type="region of interest" description="Disordered" evidence="2">
    <location>
        <begin position="1"/>
        <end position="63"/>
    </location>
</feature>
<reference evidence="3 4" key="1">
    <citation type="submission" date="2016-10" db="EMBL/GenBank/DDBJ databases">
        <title>Draft genome sequence of Coniochaeta ligniaria NRRL30616, a lignocellulolytic fungus for bioabatement of inhibitors in plant biomass hydrolysates.</title>
        <authorList>
            <consortium name="DOE Joint Genome Institute"/>
            <person name="Jimenez D.J."/>
            <person name="Hector R.E."/>
            <person name="Riley R."/>
            <person name="Sun H."/>
            <person name="Grigoriev I.V."/>
            <person name="Van Elsas J.D."/>
            <person name="Nichols N.N."/>
        </authorList>
    </citation>
    <scope>NUCLEOTIDE SEQUENCE [LARGE SCALE GENOMIC DNA]</scope>
    <source>
        <strain evidence="3 4">NRRL 30616</strain>
    </source>
</reference>
<gene>
    <name evidence="3" type="ORF">CONLIGDRAFT_643740</name>
</gene>
<feature type="compositionally biased region" description="Basic and acidic residues" evidence="2">
    <location>
        <begin position="1011"/>
        <end position="1020"/>
    </location>
</feature>
<feature type="compositionally biased region" description="Basic and acidic residues" evidence="2">
    <location>
        <begin position="574"/>
        <end position="586"/>
    </location>
</feature>
<dbReference type="InterPro" id="IPR013762">
    <property type="entry name" value="Integrase-like_cat_sf"/>
</dbReference>
<proteinExistence type="predicted"/>
<dbReference type="InterPro" id="IPR021842">
    <property type="entry name" value="DUF3435"/>
</dbReference>
<dbReference type="GO" id="GO:0003677">
    <property type="term" value="F:DNA binding"/>
    <property type="evidence" value="ECO:0007669"/>
    <property type="project" value="InterPro"/>
</dbReference>